<dbReference type="AlphaFoldDB" id="A0A2N5M1H3"/>
<reference evidence="1 2" key="1">
    <citation type="submission" date="2017-11" db="EMBL/GenBank/DDBJ databases">
        <title>Comparitive Functional Genomics of Dry Heat Resistant strains isolated from the Viking Spacecraft.</title>
        <authorList>
            <person name="Seuylemezian A."/>
            <person name="Cooper K."/>
            <person name="Vaishampayan P."/>
        </authorList>
    </citation>
    <scope>NUCLEOTIDE SEQUENCE [LARGE SCALE GENOMIC DNA]</scope>
    <source>
        <strain evidence="1 2">V1-29</strain>
    </source>
</reference>
<dbReference type="EMBL" id="PGUY01000063">
    <property type="protein sequence ID" value="PLT28199.1"/>
    <property type="molecule type" value="Genomic_DNA"/>
</dbReference>
<dbReference type="OrthoDB" id="2893320at2"/>
<protein>
    <submittedName>
        <fullName evidence="1">Uncharacterized protein</fullName>
    </submittedName>
</protein>
<dbReference type="Proteomes" id="UP000234748">
    <property type="component" value="Unassembled WGS sequence"/>
</dbReference>
<evidence type="ECO:0000313" key="2">
    <source>
        <dbReference type="Proteomes" id="UP000234748"/>
    </source>
</evidence>
<organism evidence="1 2">
    <name type="scientific">Peribacillus deserti</name>
    <dbReference type="NCBI Taxonomy" id="673318"/>
    <lineage>
        <taxon>Bacteria</taxon>
        <taxon>Bacillati</taxon>
        <taxon>Bacillota</taxon>
        <taxon>Bacilli</taxon>
        <taxon>Bacillales</taxon>
        <taxon>Bacillaceae</taxon>
        <taxon>Peribacillus</taxon>
    </lineage>
</organism>
<dbReference type="RefSeq" id="WP_101645139.1">
    <property type="nucleotide sequence ID" value="NZ_PGUY01000063.1"/>
</dbReference>
<accession>A0A2N5M1H3</accession>
<name>A0A2N5M1H3_9BACI</name>
<comment type="caution">
    <text evidence="1">The sequence shown here is derived from an EMBL/GenBank/DDBJ whole genome shotgun (WGS) entry which is preliminary data.</text>
</comment>
<gene>
    <name evidence="1" type="ORF">CUU66_19850</name>
</gene>
<sequence>MEIKLSQMQVSLDMELLQLKRLLIAHKKEGTVFFEEEATHLNRMQYFHLYFYLRPGTKTSINAFPIPIKDFQMYKSRKDQYSFMRFYFENYYQVNEIDLTHFEHYDFKRPYVGRRFIWYYKVQPSIENEMAIGFE</sequence>
<keyword evidence="2" id="KW-1185">Reference proteome</keyword>
<evidence type="ECO:0000313" key="1">
    <source>
        <dbReference type="EMBL" id="PLT28199.1"/>
    </source>
</evidence>
<proteinExistence type="predicted"/>